<evidence type="ECO:0000313" key="3">
    <source>
        <dbReference type="EMBL" id="BAQ57736.1"/>
    </source>
</evidence>
<dbReference type="Gene3D" id="2.40.100.10">
    <property type="entry name" value="Cyclophilin-like"/>
    <property type="match status" value="1"/>
</dbReference>
<dbReference type="RefSeq" id="WP_060459712.1">
    <property type="nucleotide sequence ID" value="NZ_AP014808.1"/>
</dbReference>
<gene>
    <name evidence="3" type="ORF">LBAT_1347</name>
</gene>
<dbReference type="PANTHER" id="PTHR38435">
    <property type="match status" value="1"/>
</dbReference>
<dbReference type="KEGG" id="lae:LBAT_1347"/>
<dbReference type="EMBL" id="AP014808">
    <property type="protein sequence ID" value="BAQ57736.1"/>
    <property type="molecule type" value="Genomic_DNA"/>
</dbReference>
<sequence>MKQLGISIYPDQSTFAKDKTYMDLAKKYGYKRIFTSLLQLIGDNGEDLLSIFKKDIDYANKLGFKTIVDINPALFKELKINYKDLSFFNKLRVWGLRLDEGFTGIEEALMTRNPYRLKIELNMSRGTNYLDSIMSYDPDRSNLIGCHNFYPQEYTGLGENIFLDYSRKYCKYGLHTAAFITSPSAKIGPWPVHEGLPTLESDRNRSIASQVTHLRLTNMIDDVIIGNAYANEEELKAAAEAFNNPFPVLHVDLKPGLTETEKKIILKDPHLYRGDASDYLLRDTKPRITYSKESIPAHDNKGTFNRGDIVMVNEKYARYKGELQIVLQPFANDGRRNLVGKLNQNDSDLLKLIKPWNTFILQEN</sequence>
<dbReference type="InterPro" id="IPR013785">
    <property type="entry name" value="Aldolase_TIM"/>
</dbReference>
<dbReference type="PATRIC" id="fig|1600.4.peg.1375"/>
<dbReference type="Gene3D" id="3.20.20.70">
    <property type="entry name" value="Aldolase class I"/>
    <property type="match status" value="1"/>
</dbReference>
<evidence type="ECO:0000259" key="2">
    <source>
        <dbReference type="Pfam" id="PF19200"/>
    </source>
</evidence>
<dbReference type="InterPro" id="IPR043894">
    <property type="entry name" value="MupG_C"/>
</dbReference>
<dbReference type="Pfam" id="PF05913">
    <property type="entry name" value="MupG_C"/>
    <property type="match status" value="1"/>
</dbReference>
<feature type="domain" description="6-phospho-N-acetylmuramidase C-terminal" evidence="1">
    <location>
        <begin position="248"/>
        <end position="361"/>
    </location>
</feature>
<evidence type="ECO:0008006" key="5">
    <source>
        <dbReference type="Google" id="ProtNLM"/>
    </source>
</evidence>
<dbReference type="Proteomes" id="UP000035709">
    <property type="component" value="Chromosome"/>
</dbReference>
<dbReference type="STRING" id="1600.LBAT_1347"/>
<reference evidence="3 4" key="1">
    <citation type="submission" date="2015-03" db="EMBL/GenBank/DDBJ databases">
        <title>Complete genome sequence of Lactobacillus acetotolerans NBRC 13120.</title>
        <authorList>
            <person name="Toh H."/>
            <person name="Morita H."/>
            <person name="Fujita N."/>
        </authorList>
    </citation>
    <scope>NUCLEOTIDE SEQUENCE [LARGE SCALE GENOMIC DNA]</scope>
    <source>
        <strain evidence="3 4">NBRC 13120</strain>
    </source>
</reference>
<dbReference type="Pfam" id="PF19200">
    <property type="entry name" value="MupG_N"/>
    <property type="match status" value="1"/>
</dbReference>
<keyword evidence="4" id="KW-1185">Reference proteome</keyword>
<dbReference type="InterPro" id="IPR017853">
    <property type="entry name" value="GH"/>
</dbReference>
<dbReference type="AlphaFoldDB" id="A0A0D6A4Q2"/>
<dbReference type="SUPFAM" id="SSF51445">
    <property type="entry name" value="(Trans)glycosidases"/>
    <property type="match status" value="1"/>
</dbReference>
<dbReference type="InterPro" id="IPR008589">
    <property type="entry name" value="MupG"/>
</dbReference>
<dbReference type="InterPro" id="IPR029000">
    <property type="entry name" value="Cyclophilin-like_dom_sf"/>
</dbReference>
<evidence type="ECO:0000259" key="1">
    <source>
        <dbReference type="Pfam" id="PF05913"/>
    </source>
</evidence>
<evidence type="ECO:0000313" key="4">
    <source>
        <dbReference type="Proteomes" id="UP000035709"/>
    </source>
</evidence>
<organism evidence="3 4">
    <name type="scientific">Lactobacillus acetotolerans</name>
    <dbReference type="NCBI Taxonomy" id="1600"/>
    <lineage>
        <taxon>Bacteria</taxon>
        <taxon>Bacillati</taxon>
        <taxon>Bacillota</taxon>
        <taxon>Bacilli</taxon>
        <taxon>Lactobacillales</taxon>
        <taxon>Lactobacillaceae</taxon>
        <taxon>Lactobacillus</taxon>
    </lineage>
</organism>
<dbReference type="SUPFAM" id="SSF50891">
    <property type="entry name" value="Cyclophilin-like"/>
    <property type="match status" value="1"/>
</dbReference>
<feature type="domain" description="6-phospho-N-acetylmuramidase N-terminal" evidence="2">
    <location>
        <begin position="4"/>
        <end position="239"/>
    </location>
</feature>
<proteinExistence type="predicted"/>
<dbReference type="OrthoDB" id="5809921at2"/>
<name>A0A0D6A4Q2_9LACO</name>
<dbReference type="InterPro" id="IPR043797">
    <property type="entry name" value="MupG_N"/>
</dbReference>
<dbReference type="PANTHER" id="PTHR38435:SF1">
    <property type="entry name" value="DUF871 DOMAIN-CONTAINING PROTEIN"/>
    <property type="match status" value="1"/>
</dbReference>
<protein>
    <recommendedName>
        <fullName evidence="5">DUF871 domain-containing protein</fullName>
    </recommendedName>
</protein>
<accession>A0A0D6A4Q2</accession>